<feature type="transmembrane region" description="Helical" evidence="1">
    <location>
        <begin position="84"/>
        <end position="103"/>
    </location>
</feature>
<feature type="transmembrane region" description="Helical" evidence="1">
    <location>
        <begin position="261"/>
        <end position="280"/>
    </location>
</feature>
<evidence type="ECO:0000313" key="3">
    <source>
        <dbReference type="Proteomes" id="UP000479526"/>
    </source>
</evidence>
<name>A0A7C9J613_9ACTN</name>
<feature type="transmembrane region" description="Helical" evidence="1">
    <location>
        <begin position="165"/>
        <end position="187"/>
    </location>
</feature>
<feature type="transmembrane region" description="Helical" evidence="1">
    <location>
        <begin position="124"/>
        <end position="145"/>
    </location>
</feature>
<dbReference type="Proteomes" id="UP000479526">
    <property type="component" value="Unassembled WGS sequence"/>
</dbReference>
<dbReference type="RefSeq" id="WP_161482574.1">
    <property type="nucleotide sequence ID" value="NZ_WXEW01000008.1"/>
</dbReference>
<evidence type="ECO:0000313" key="2">
    <source>
        <dbReference type="EMBL" id="NAS25546.1"/>
    </source>
</evidence>
<proteinExistence type="predicted"/>
<evidence type="ECO:0000256" key="1">
    <source>
        <dbReference type="SAM" id="Phobius"/>
    </source>
</evidence>
<protein>
    <submittedName>
        <fullName evidence="2">ABC transporter permease</fullName>
    </submittedName>
</protein>
<keyword evidence="3" id="KW-1185">Reference proteome</keyword>
<gene>
    <name evidence="2" type="ORF">GT755_28165</name>
</gene>
<keyword evidence="1" id="KW-1133">Transmembrane helix</keyword>
<feature type="transmembrane region" description="Helical" evidence="1">
    <location>
        <begin position="20"/>
        <end position="39"/>
    </location>
</feature>
<organism evidence="2 3">
    <name type="scientific">Herbidospora solisilvae</name>
    <dbReference type="NCBI Taxonomy" id="2696284"/>
    <lineage>
        <taxon>Bacteria</taxon>
        <taxon>Bacillati</taxon>
        <taxon>Actinomycetota</taxon>
        <taxon>Actinomycetes</taxon>
        <taxon>Streptosporangiales</taxon>
        <taxon>Streptosporangiaceae</taxon>
        <taxon>Herbidospora</taxon>
    </lineage>
</organism>
<feature type="transmembrane region" description="Helical" evidence="1">
    <location>
        <begin position="51"/>
        <end position="72"/>
    </location>
</feature>
<dbReference type="AlphaFoldDB" id="A0A7C9J613"/>
<keyword evidence="1" id="KW-0812">Transmembrane</keyword>
<comment type="caution">
    <text evidence="2">The sequence shown here is derived from an EMBL/GenBank/DDBJ whole genome shotgun (WGS) entry which is preliminary data.</text>
</comment>
<accession>A0A7C9J613</accession>
<reference evidence="2 3" key="1">
    <citation type="submission" date="2020-01" db="EMBL/GenBank/DDBJ databases">
        <title>Herbidospora sp. NEAU-GS84 nov., a novel actinomycete isolated from soil.</title>
        <authorList>
            <person name="Han L."/>
        </authorList>
    </citation>
    <scope>NUCLEOTIDE SEQUENCE [LARGE SCALE GENOMIC DNA]</scope>
    <source>
        <strain evidence="2 3">NEAU-GS84</strain>
    </source>
</reference>
<feature type="transmembrane region" description="Helical" evidence="1">
    <location>
        <begin position="194"/>
        <end position="218"/>
    </location>
</feature>
<dbReference type="EMBL" id="WXEW01000008">
    <property type="protein sequence ID" value="NAS25546.1"/>
    <property type="molecule type" value="Genomic_DNA"/>
</dbReference>
<keyword evidence="1" id="KW-0472">Membrane</keyword>
<sequence>MSQPTGVIHDIGYRHYDGPRLGRGAGAVALFVYSLRGTFGLGRTFKSKIMPFLLFGAMMLPAVVSIAIMALLKQAPMSYTDYAVFMQPVIAIFLAAQSPVLVAPDLRHRVIPLYLSRPVTIVDYIGAKFAAMIAALLILMVVPLTVQFVGELLIDLPMPLHTHEYLAALGGSLLNAVLLASIGLALASFTPRRGLGVASVIAFYMFTLAASAVLTGVLESEGHRDASSWSILLNPFFLVNAVQTNLFGTQPVEGLPFPSEAGPALILLAVVALALAGLYARYRKALAA</sequence>